<dbReference type="GO" id="GO:1990189">
    <property type="term" value="F:protein N-terminal-serine acetyltransferase activity"/>
    <property type="evidence" value="ECO:0007669"/>
    <property type="project" value="TreeGrafter"/>
</dbReference>
<reference evidence="2 3" key="1">
    <citation type="journal article" date="2019" name="ACS Chem. Biol.">
        <title>Identification and Mobilization of a Cryptic Antibiotic Biosynthesis Gene Locus from a Human-Pathogenic Nocardia Isolate.</title>
        <authorList>
            <person name="Herisse M."/>
            <person name="Ishida K."/>
            <person name="Porter J.L."/>
            <person name="Howden B."/>
            <person name="Hertweck C."/>
            <person name="Stinear T.P."/>
            <person name="Pidot S.J."/>
        </authorList>
    </citation>
    <scope>NUCLEOTIDE SEQUENCE [LARGE SCALE GENOMIC DNA]</scope>
    <source>
        <strain evidence="2 3">AUSMDU00012717</strain>
    </source>
</reference>
<protein>
    <submittedName>
        <fullName evidence="2">GNAT family N-acetyltransferase</fullName>
    </submittedName>
</protein>
<dbReference type="PANTHER" id="PTHR43441:SF10">
    <property type="entry name" value="ACETYLTRANSFERASE"/>
    <property type="match status" value="1"/>
</dbReference>
<dbReference type="GO" id="GO:0005737">
    <property type="term" value="C:cytoplasm"/>
    <property type="evidence" value="ECO:0007669"/>
    <property type="project" value="TreeGrafter"/>
</dbReference>
<sequence length="424" mass="46405">MRISLPGIRLGPAALHGNTVLLRPPRLADFGAWRRIRLRDRRLIEPFWFSSPLDWSERHTGKLWVREVLTIRADARRGRRLALAIEVDGRFAGQIELGSLDRAAGSGEMGIWVDAQVARRGLGGLAAALLLDFGFGPGGLARITAPISPANIAAASGAAQMGFRREALMRQYFDTDGARRDHELWAITESDVPPGGFVTWWIARHQGALAGAPAAVDRNAVDDETLSPATIFMASVRYALGRLAHLADPVRSSPRVRLENPGPPHITVRNRKLTDWPRWRAAWLRQSGPGCRFLHWLRESLCAHAGLRSRQGLILAIETDGSYSGECRLFDLDMFDGNARLAVWGADPAARETAVRMLLDHAFGGLGLRRVAMAIEPGNSDAAELAARVGMIREGTMRAFAVVGTEQGRADHDLWAAVAAHTED</sequence>
<name>A0A6G9YG47_9NOCA</name>
<proteinExistence type="predicted"/>
<feature type="domain" description="N-acetyltransferase" evidence="1">
    <location>
        <begin position="20"/>
        <end position="190"/>
    </location>
</feature>
<dbReference type="InterPro" id="IPR000182">
    <property type="entry name" value="GNAT_dom"/>
</dbReference>
<dbReference type="RefSeq" id="WP_167474696.1">
    <property type="nucleotide sequence ID" value="NZ_CP046172.1"/>
</dbReference>
<dbReference type="AlphaFoldDB" id="A0A6G9YG47"/>
<keyword evidence="2" id="KW-0808">Transferase</keyword>
<dbReference type="KEGG" id="nah:F5544_20390"/>
<dbReference type="InterPro" id="IPR051908">
    <property type="entry name" value="Ribosomal_N-acetyltransferase"/>
</dbReference>
<dbReference type="InterPro" id="IPR016181">
    <property type="entry name" value="Acyl_CoA_acyltransferase"/>
</dbReference>
<accession>A0A6G9YG47</accession>
<evidence type="ECO:0000313" key="2">
    <source>
        <dbReference type="EMBL" id="QIS11943.1"/>
    </source>
</evidence>
<dbReference type="SUPFAM" id="SSF55729">
    <property type="entry name" value="Acyl-CoA N-acyltransferases (Nat)"/>
    <property type="match status" value="2"/>
</dbReference>
<dbReference type="PROSITE" id="PS51186">
    <property type="entry name" value="GNAT"/>
    <property type="match status" value="1"/>
</dbReference>
<evidence type="ECO:0000313" key="3">
    <source>
        <dbReference type="Proteomes" id="UP000503540"/>
    </source>
</evidence>
<organism evidence="2 3">
    <name type="scientific">Nocardia arthritidis</name>
    <dbReference type="NCBI Taxonomy" id="228602"/>
    <lineage>
        <taxon>Bacteria</taxon>
        <taxon>Bacillati</taxon>
        <taxon>Actinomycetota</taxon>
        <taxon>Actinomycetes</taxon>
        <taxon>Mycobacteriales</taxon>
        <taxon>Nocardiaceae</taxon>
        <taxon>Nocardia</taxon>
    </lineage>
</organism>
<dbReference type="GO" id="GO:0008999">
    <property type="term" value="F:protein-N-terminal-alanine acetyltransferase activity"/>
    <property type="evidence" value="ECO:0007669"/>
    <property type="project" value="TreeGrafter"/>
</dbReference>
<dbReference type="EMBL" id="CP046172">
    <property type="protein sequence ID" value="QIS11943.1"/>
    <property type="molecule type" value="Genomic_DNA"/>
</dbReference>
<evidence type="ECO:0000259" key="1">
    <source>
        <dbReference type="PROSITE" id="PS51186"/>
    </source>
</evidence>
<keyword evidence="3" id="KW-1185">Reference proteome</keyword>
<dbReference type="Gene3D" id="3.40.630.30">
    <property type="match status" value="2"/>
</dbReference>
<dbReference type="Pfam" id="PF13302">
    <property type="entry name" value="Acetyltransf_3"/>
    <property type="match status" value="1"/>
</dbReference>
<dbReference type="PANTHER" id="PTHR43441">
    <property type="entry name" value="RIBOSOMAL-PROTEIN-SERINE ACETYLTRANSFERASE"/>
    <property type="match status" value="1"/>
</dbReference>
<gene>
    <name evidence="2" type="ORF">F5544_20390</name>
</gene>
<dbReference type="Proteomes" id="UP000503540">
    <property type="component" value="Chromosome"/>
</dbReference>